<proteinExistence type="predicted"/>
<dbReference type="InterPro" id="IPR036318">
    <property type="entry name" value="FAD-bd_PCMH-like_sf"/>
</dbReference>
<reference evidence="1 2" key="1">
    <citation type="journal article" date="2019" name="Environ. Microbiol.">
        <title>Species interactions and distinct microbial communities in high Arctic permafrost affected cryosols are associated with the CH4 and CO2 gas fluxes.</title>
        <authorList>
            <person name="Altshuler I."/>
            <person name="Hamel J."/>
            <person name="Turney S."/>
            <person name="Magnuson E."/>
            <person name="Levesque R."/>
            <person name="Greer C."/>
            <person name="Whyte L.G."/>
        </authorList>
    </citation>
    <scope>NUCLEOTIDE SEQUENCE [LARGE SCALE GENOMIC DNA]</scope>
    <source>
        <strain evidence="1 2">OWC5</strain>
    </source>
</reference>
<evidence type="ECO:0000313" key="1">
    <source>
        <dbReference type="EMBL" id="TPG77944.1"/>
    </source>
</evidence>
<protein>
    <submittedName>
        <fullName evidence="1">Uncharacterized protein</fullName>
    </submittedName>
</protein>
<dbReference type="SUPFAM" id="SSF56176">
    <property type="entry name" value="FAD-binding/transporter-associated domain-like"/>
    <property type="match status" value="1"/>
</dbReference>
<dbReference type="EMBL" id="RCZA01000013">
    <property type="protein sequence ID" value="TPG77944.1"/>
    <property type="molecule type" value="Genomic_DNA"/>
</dbReference>
<dbReference type="GO" id="GO:0050660">
    <property type="term" value="F:flavin adenine dinucleotide binding"/>
    <property type="evidence" value="ECO:0007669"/>
    <property type="project" value="InterPro"/>
</dbReference>
<dbReference type="Proteomes" id="UP000320914">
    <property type="component" value="Unassembled WGS sequence"/>
</dbReference>
<dbReference type="InterPro" id="IPR016169">
    <property type="entry name" value="FAD-bd_PCMH_sub2"/>
</dbReference>
<sequence>MVMSLLDRLPIIGDKLNWQEWSMTVVEVEERRGDKGVVA</sequence>
<organism evidence="1 2">
    <name type="scientific">Pseudomonas mandelii</name>
    <dbReference type="NCBI Taxonomy" id="75612"/>
    <lineage>
        <taxon>Bacteria</taxon>
        <taxon>Pseudomonadati</taxon>
        <taxon>Pseudomonadota</taxon>
        <taxon>Gammaproteobacteria</taxon>
        <taxon>Pseudomonadales</taxon>
        <taxon>Pseudomonadaceae</taxon>
        <taxon>Pseudomonas</taxon>
    </lineage>
</organism>
<accession>A0A502HW52</accession>
<comment type="caution">
    <text evidence="1">The sequence shown here is derived from an EMBL/GenBank/DDBJ whole genome shotgun (WGS) entry which is preliminary data.</text>
</comment>
<gene>
    <name evidence="1" type="ORF">EAH74_26935</name>
</gene>
<dbReference type="AlphaFoldDB" id="A0A502HW52"/>
<name>A0A502HW52_9PSED</name>
<evidence type="ECO:0000313" key="2">
    <source>
        <dbReference type="Proteomes" id="UP000320914"/>
    </source>
</evidence>
<dbReference type="Gene3D" id="3.30.465.10">
    <property type="match status" value="1"/>
</dbReference>